<dbReference type="Pfam" id="PF00173">
    <property type="entry name" value="Cyt-b5"/>
    <property type="match status" value="1"/>
</dbReference>
<reference evidence="14 15" key="1">
    <citation type="journal article" date="2017" name="Mol. Biol. Evol.">
        <title>The 4-celled Tetrabaena socialis nuclear genome reveals the essential components for genetic control of cell number at the origin of multicellularity in the volvocine lineage.</title>
        <authorList>
            <person name="Featherston J."/>
            <person name="Arakaki Y."/>
            <person name="Hanschen E.R."/>
            <person name="Ferris P.J."/>
            <person name="Michod R.E."/>
            <person name="Olson B.J.S.C."/>
            <person name="Nozaki H."/>
            <person name="Durand P.M."/>
        </authorList>
    </citation>
    <scope>NUCLEOTIDE SEQUENCE [LARGE SCALE GENOMIC DNA]</scope>
    <source>
        <strain evidence="14 15">NIES-571</strain>
    </source>
</reference>
<dbReference type="SUPFAM" id="SSF55856">
    <property type="entry name" value="Cytochrome b5-like heme/steroid binding domain"/>
    <property type="match status" value="1"/>
</dbReference>
<evidence type="ECO:0000256" key="6">
    <source>
        <dbReference type="ARBA" id="ARBA00022824"/>
    </source>
</evidence>
<dbReference type="GO" id="GO:0020037">
    <property type="term" value="F:heme binding"/>
    <property type="evidence" value="ECO:0007669"/>
    <property type="project" value="UniProtKB-UniRule"/>
</dbReference>
<comment type="caution">
    <text evidence="14">The sequence shown here is derived from an EMBL/GenBank/DDBJ whole genome shotgun (WGS) entry which is preliminary data.</text>
</comment>
<evidence type="ECO:0000256" key="7">
    <source>
        <dbReference type="ARBA" id="ARBA00022982"/>
    </source>
</evidence>
<dbReference type="AlphaFoldDB" id="A0A2J7ZZG0"/>
<dbReference type="GO" id="GO:0046872">
    <property type="term" value="F:metal ion binding"/>
    <property type="evidence" value="ECO:0007669"/>
    <property type="project" value="UniProtKB-UniRule"/>
</dbReference>
<keyword evidence="4 12" id="KW-0812">Transmembrane</keyword>
<dbReference type="PROSITE" id="PS50255">
    <property type="entry name" value="CYTOCHROME_B5_2"/>
    <property type="match status" value="1"/>
</dbReference>
<evidence type="ECO:0000313" key="14">
    <source>
        <dbReference type="EMBL" id="PNH05652.1"/>
    </source>
</evidence>
<dbReference type="SMART" id="SM01117">
    <property type="entry name" value="Cyt-b5"/>
    <property type="match status" value="1"/>
</dbReference>
<keyword evidence="9 12" id="KW-0408">Iron</keyword>
<dbReference type="PANTHER" id="PTHR19359">
    <property type="entry name" value="CYTOCHROME B5"/>
    <property type="match status" value="1"/>
</dbReference>
<evidence type="ECO:0000256" key="3">
    <source>
        <dbReference type="ARBA" id="ARBA00022617"/>
    </source>
</evidence>
<dbReference type="PANTHER" id="PTHR19359:SF129">
    <property type="entry name" value="CYTOCHROME B5 ISOFORM B"/>
    <property type="match status" value="1"/>
</dbReference>
<evidence type="ECO:0000259" key="13">
    <source>
        <dbReference type="PROSITE" id="PS50255"/>
    </source>
</evidence>
<organism evidence="14 15">
    <name type="scientific">Tetrabaena socialis</name>
    <dbReference type="NCBI Taxonomy" id="47790"/>
    <lineage>
        <taxon>Eukaryota</taxon>
        <taxon>Viridiplantae</taxon>
        <taxon>Chlorophyta</taxon>
        <taxon>core chlorophytes</taxon>
        <taxon>Chlorophyceae</taxon>
        <taxon>CS clade</taxon>
        <taxon>Chlamydomonadales</taxon>
        <taxon>Tetrabaenaceae</taxon>
        <taxon>Tetrabaena</taxon>
    </lineage>
</organism>
<keyword evidence="7" id="KW-0249">Electron transport</keyword>
<gene>
    <name evidence="14" type="ORF">TSOC_008070</name>
</gene>
<sequence>MSDTKVFSLADLKAHQTDKSCWLVVHGKVYDVTDFLEEHPGGYDIIITSTGKDATQDFEEIGHSKSAKKLLEKYLIGAFEGGDSAPAVSKVPPPGSSAATQPQQKGAATRAFHVVLPLLILLAALALNFYFSSSRQ</sequence>
<name>A0A2J7ZZG0_9CHLO</name>
<accession>A0A2J7ZZG0</accession>
<feature type="transmembrane region" description="Helical" evidence="12">
    <location>
        <begin position="111"/>
        <end position="131"/>
    </location>
</feature>
<dbReference type="InterPro" id="IPR036400">
    <property type="entry name" value="Cyt_B5-like_heme/steroid_sf"/>
</dbReference>
<keyword evidence="8 12" id="KW-1133">Transmembrane helix</keyword>
<comment type="similarity">
    <text evidence="11 12">Belongs to the cytochrome b5 family.</text>
</comment>
<dbReference type="InterPro" id="IPR001199">
    <property type="entry name" value="Cyt_B5-like_heme/steroid-bd"/>
</dbReference>
<evidence type="ECO:0000256" key="1">
    <source>
        <dbReference type="ARBA" id="ARBA00004131"/>
    </source>
</evidence>
<dbReference type="OrthoDB" id="260519at2759"/>
<keyword evidence="10 12" id="KW-0472">Membrane</keyword>
<protein>
    <submittedName>
        <fullName evidence="14">Cytochrome b5</fullName>
    </submittedName>
</protein>
<keyword evidence="3 12" id="KW-0349">Heme</keyword>
<dbReference type="Gene3D" id="3.10.120.10">
    <property type="entry name" value="Cytochrome b5-like heme/steroid binding domain"/>
    <property type="match status" value="1"/>
</dbReference>
<keyword evidence="6" id="KW-0256">Endoplasmic reticulum</keyword>
<evidence type="ECO:0000256" key="8">
    <source>
        <dbReference type="ARBA" id="ARBA00022989"/>
    </source>
</evidence>
<evidence type="ECO:0000256" key="11">
    <source>
        <dbReference type="ARBA" id="ARBA00038168"/>
    </source>
</evidence>
<evidence type="ECO:0000256" key="9">
    <source>
        <dbReference type="ARBA" id="ARBA00023004"/>
    </source>
</evidence>
<evidence type="ECO:0000256" key="5">
    <source>
        <dbReference type="ARBA" id="ARBA00022723"/>
    </source>
</evidence>
<keyword evidence="15" id="KW-1185">Reference proteome</keyword>
<evidence type="ECO:0000256" key="4">
    <source>
        <dbReference type="ARBA" id="ARBA00022692"/>
    </source>
</evidence>
<evidence type="ECO:0000256" key="10">
    <source>
        <dbReference type="ARBA" id="ARBA00023136"/>
    </source>
</evidence>
<dbReference type="PROSITE" id="PS00191">
    <property type="entry name" value="CYTOCHROME_B5_1"/>
    <property type="match status" value="1"/>
</dbReference>
<feature type="domain" description="Cytochrome b5 heme-binding" evidence="13">
    <location>
        <begin position="4"/>
        <end position="80"/>
    </location>
</feature>
<comment type="subcellular location">
    <subcellularLocation>
        <location evidence="1">Endoplasmic reticulum membrane</location>
        <topology evidence="1">Single-pass membrane protein</topology>
        <orientation evidence="1">Cytoplasmic side</orientation>
    </subcellularLocation>
</comment>
<keyword evidence="2" id="KW-0813">Transport</keyword>
<dbReference type="InterPro" id="IPR018506">
    <property type="entry name" value="Cyt_B5_heme-BS"/>
</dbReference>
<dbReference type="InterPro" id="IPR050668">
    <property type="entry name" value="Cytochrome_b5"/>
</dbReference>
<dbReference type="GO" id="GO:0005789">
    <property type="term" value="C:endoplasmic reticulum membrane"/>
    <property type="evidence" value="ECO:0007669"/>
    <property type="project" value="UniProtKB-SubCell"/>
</dbReference>
<evidence type="ECO:0000256" key="2">
    <source>
        <dbReference type="ARBA" id="ARBA00022448"/>
    </source>
</evidence>
<dbReference type="EMBL" id="PGGS01000289">
    <property type="protein sequence ID" value="PNH05652.1"/>
    <property type="molecule type" value="Genomic_DNA"/>
</dbReference>
<evidence type="ECO:0000313" key="15">
    <source>
        <dbReference type="Proteomes" id="UP000236333"/>
    </source>
</evidence>
<keyword evidence="5 12" id="KW-0479">Metal-binding</keyword>
<dbReference type="PRINTS" id="PR00363">
    <property type="entry name" value="CYTOCHROMEB5"/>
</dbReference>
<dbReference type="FunFam" id="3.10.120.10:FF:000002">
    <property type="entry name" value="Cytochrome b5 type B"/>
    <property type="match status" value="1"/>
</dbReference>
<evidence type="ECO:0000256" key="12">
    <source>
        <dbReference type="RuleBase" id="RU362121"/>
    </source>
</evidence>
<dbReference type="Proteomes" id="UP000236333">
    <property type="component" value="Unassembled WGS sequence"/>
</dbReference>
<proteinExistence type="inferred from homology"/>